<protein>
    <submittedName>
        <fullName evidence="1">Uncharacterized protein</fullName>
    </submittedName>
</protein>
<evidence type="ECO:0000313" key="2">
    <source>
        <dbReference type="Proteomes" id="UP000238924"/>
    </source>
</evidence>
<keyword evidence="2" id="KW-1185">Reference proteome</keyword>
<gene>
    <name evidence="1" type="ORF">DJ52_08880</name>
</gene>
<organism evidence="1 2">
    <name type="scientific">Brachyspira murdochii</name>
    <dbReference type="NCBI Taxonomy" id="84378"/>
    <lineage>
        <taxon>Bacteria</taxon>
        <taxon>Pseudomonadati</taxon>
        <taxon>Spirochaetota</taxon>
        <taxon>Spirochaetia</taxon>
        <taxon>Brachyspirales</taxon>
        <taxon>Brachyspiraceae</taxon>
        <taxon>Brachyspira</taxon>
    </lineage>
</organism>
<dbReference type="Proteomes" id="UP000238924">
    <property type="component" value="Unassembled WGS sequence"/>
</dbReference>
<accession>A0ABX5B395</accession>
<evidence type="ECO:0000313" key="1">
    <source>
        <dbReference type="EMBL" id="PPS21761.1"/>
    </source>
</evidence>
<sequence length="63" mass="7460">NHKALMQSIINDSNGEDFDLNTIRTISTIKEMYKFASIMYGISDEWNMNEEAKLTYFIFNRDM</sequence>
<dbReference type="EMBL" id="JJMJ01000141">
    <property type="protein sequence ID" value="PPS21761.1"/>
    <property type="molecule type" value="Genomic_DNA"/>
</dbReference>
<reference evidence="1 2" key="1">
    <citation type="submission" date="2014-04" db="EMBL/GenBank/DDBJ databases">
        <title>Whole genome sequence of 'Brachyspira hampsonii' D13-03603F2.</title>
        <authorList>
            <person name="Patterson A.H."/>
            <person name="Chaban B."/>
            <person name="Fernando C."/>
            <person name="Harding J.C."/>
            <person name="Hill J.E."/>
        </authorList>
    </citation>
    <scope>NUCLEOTIDE SEQUENCE [LARGE SCALE GENOMIC DNA]</scope>
    <source>
        <strain evidence="1 2">D13-03603F2</strain>
    </source>
</reference>
<proteinExistence type="predicted"/>
<comment type="caution">
    <text evidence="1">The sequence shown here is derived from an EMBL/GenBank/DDBJ whole genome shotgun (WGS) entry which is preliminary data.</text>
</comment>
<name>A0ABX5B395_9SPIR</name>
<feature type="non-terminal residue" evidence="1">
    <location>
        <position position="1"/>
    </location>
</feature>